<feature type="domain" description="Beta-lactamase-related" evidence="2">
    <location>
        <begin position="12"/>
        <end position="318"/>
    </location>
</feature>
<dbReference type="PANTHER" id="PTHR43283">
    <property type="entry name" value="BETA-LACTAMASE-RELATED"/>
    <property type="match status" value="1"/>
</dbReference>
<protein>
    <submittedName>
        <fullName evidence="3">Beta-lactamase family protein</fullName>
    </submittedName>
</protein>
<dbReference type="RefSeq" id="WP_150204313.1">
    <property type="nucleotide sequence ID" value="NZ_CP043939.1"/>
</dbReference>
<dbReference type="InterPro" id="IPR012338">
    <property type="entry name" value="Beta-lactam/transpept-like"/>
</dbReference>
<dbReference type="GO" id="GO:0016787">
    <property type="term" value="F:hydrolase activity"/>
    <property type="evidence" value="ECO:0007669"/>
    <property type="project" value="UniProtKB-KW"/>
</dbReference>
<gene>
    <name evidence="3" type="ORF">F0161_08590</name>
</gene>
<dbReference type="KEGG" id="lnn:F0161_08590"/>
<accession>A0A5P1X6I5</accession>
<evidence type="ECO:0000259" key="2">
    <source>
        <dbReference type="Pfam" id="PF00144"/>
    </source>
</evidence>
<dbReference type="InterPro" id="IPR050789">
    <property type="entry name" value="Diverse_Enzym_Activities"/>
</dbReference>
<evidence type="ECO:0000313" key="4">
    <source>
        <dbReference type="Proteomes" id="UP000325295"/>
    </source>
</evidence>
<dbReference type="OrthoDB" id="9803467at2"/>
<keyword evidence="4" id="KW-1185">Reference proteome</keyword>
<evidence type="ECO:0000256" key="1">
    <source>
        <dbReference type="ARBA" id="ARBA00022801"/>
    </source>
</evidence>
<dbReference type="SUPFAM" id="SSF56601">
    <property type="entry name" value="beta-lactamase/transpeptidase-like"/>
    <property type="match status" value="1"/>
</dbReference>
<evidence type="ECO:0000313" key="3">
    <source>
        <dbReference type="EMBL" id="QER67898.1"/>
    </source>
</evidence>
<keyword evidence="1" id="KW-0378">Hydrolase</keyword>
<organism evidence="3 4">
    <name type="scientific">Paucilactobacillus nenjiangensis</name>
    <dbReference type="NCBI Taxonomy" id="1296540"/>
    <lineage>
        <taxon>Bacteria</taxon>
        <taxon>Bacillati</taxon>
        <taxon>Bacillota</taxon>
        <taxon>Bacilli</taxon>
        <taxon>Lactobacillales</taxon>
        <taxon>Lactobacillaceae</taxon>
        <taxon>Paucilactobacillus</taxon>
    </lineage>
</organism>
<dbReference type="Proteomes" id="UP000325295">
    <property type="component" value="Chromosome"/>
</dbReference>
<dbReference type="EMBL" id="CP043939">
    <property type="protein sequence ID" value="QER67898.1"/>
    <property type="molecule type" value="Genomic_DNA"/>
</dbReference>
<proteinExistence type="predicted"/>
<dbReference type="Gene3D" id="3.40.710.10">
    <property type="entry name" value="DD-peptidase/beta-lactamase superfamily"/>
    <property type="match status" value="1"/>
</dbReference>
<dbReference type="AlphaFoldDB" id="A0A5P1X6I5"/>
<name>A0A5P1X6I5_9LACO</name>
<dbReference type="InterPro" id="IPR001466">
    <property type="entry name" value="Beta-lactam-related"/>
</dbReference>
<dbReference type="Pfam" id="PF00144">
    <property type="entry name" value="Beta-lactamase"/>
    <property type="match status" value="1"/>
</dbReference>
<dbReference type="PANTHER" id="PTHR43283:SF11">
    <property type="entry name" value="BETA-LACTAMASE-RELATED DOMAIN-CONTAINING PROTEIN"/>
    <property type="match status" value="1"/>
</dbReference>
<sequence length="337" mass="37682">MAYEYSRTIKQIHQLVEDGIAPGVSYAIFDGQHEISEVFGNAQVVPTIEQLQAGMQYDVASLTKVIGTTTVIMHMVQAGKLSVEDSVQAYLPEFGDSRVKIRHLLTHTSGIEGYIPNRDDLDATHLHQALLSLTTSKNFGQQVKYADIGLIYLGWIIEKFYQQPVQQVITTEVLGPLKMMGSSFSPLKENCVPTQMHPTRGLIRGVVHDPKAYTLGAHCGSAGLFSTLTDVVSFAHQMIDSNLNGLLTDSTRELLQVDQTPMAGFHGRTFGWRLLQDRNDQHNILYHTGYTGTWLTIDLVTNQAFVFLSNRVHPNDNNSVYLPRRDQIISTYLDEKC</sequence>
<reference evidence="3 4" key="1">
    <citation type="submission" date="2019-09" db="EMBL/GenBank/DDBJ databases">
        <title>Complete Genome Sequence of Lactobacillus nenjiangensis SH-Y15, isolated from sauerkraut.</title>
        <authorList>
            <person name="Yang H."/>
        </authorList>
    </citation>
    <scope>NUCLEOTIDE SEQUENCE [LARGE SCALE GENOMIC DNA]</scope>
    <source>
        <strain evidence="3 4">SH-Y15</strain>
    </source>
</reference>